<protein>
    <recommendedName>
        <fullName evidence="4">Lipoprotein</fullName>
    </recommendedName>
</protein>
<comment type="caution">
    <text evidence="2">The sequence shown here is derived from an EMBL/GenBank/DDBJ whole genome shotgun (WGS) entry which is preliminary data.</text>
</comment>
<evidence type="ECO:0000313" key="3">
    <source>
        <dbReference type="Proteomes" id="UP000027284"/>
    </source>
</evidence>
<gene>
    <name evidence="2" type="ORF">EG19_03770</name>
</gene>
<evidence type="ECO:0008006" key="4">
    <source>
        <dbReference type="Google" id="ProtNLM"/>
    </source>
</evidence>
<reference evidence="2 3" key="1">
    <citation type="submission" date="2014-04" db="EMBL/GenBank/DDBJ databases">
        <title>The Genome Sequence of Thermoanaerobaculum aquaticum MP-01, The First Cultivated Group 23 Acidobacterium.</title>
        <authorList>
            <person name="Stamps B.W."/>
            <person name="Losey N.A."/>
            <person name="Lawson P.A."/>
            <person name="Stevenson B.S."/>
        </authorList>
    </citation>
    <scope>NUCLEOTIDE SEQUENCE [LARGE SCALE GENOMIC DNA]</scope>
    <source>
        <strain evidence="2 3">MP-01</strain>
    </source>
</reference>
<sequence length="192" mass="20718">MKRLWLAGVLVLSLSGCSTGVPTGVPGVEQMGATVLRYQGPEVELALGYRFATLSLGDEWLMLDLAITAAPGKVVEVKRDGVFVLTPGGERLPLASQEQFAQAYAALQPTLRRAALAADPLGYFNREIPCALGFFAAPGEGLVYPSVHLDDRRVCEGRLYFFVPGGIQAGRWTLGIDLVETQVRVPFVLKAR</sequence>
<name>A0A062Y2F0_9BACT</name>
<dbReference type="AlphaFoldDB" id="A0A062Y2F0"/>
<feature type="chain" id="PRO_5001620910" description="Lipoprotein" evidence="1">
    <location>
        <begin position="21"/>
        <end position="192"/>
    </location>
</feature>
<feature type="signal peptide" evidence="1">
    <location>
        <begin position="1"/>
        <end position="20"/>
    </location>
</feature>
<dbReference type="RefSeq" id="WP_038046303.1">
    <property type="nucleotide sequence ID" value="NZ_JMFG01000002.1"/>
</dbReference>
<dbReference type="STRING" id="1312852.EG19_03770"/>
<keyword evidence="3" id="KW-1185">Reference proteome</keyword>
<proteinExistence type="predicted"/>
<accession>A0A062Y2F0</accession>
<evidence type="ECO:0000313" key="2">
    <source>
        <dbReference type="EMBL" id="KDA54930.1"/>
    </source>
</evidence>
<evidence type="ECO:0000256" key="1">
    <source>
        <dbReference type="SAM" id="SignalP"/>
    </source>
</evidence>
<dbReference type="OrthoDB" id="9929156at2"/>
<dbReference type="EMBL" id="JMFG01000002">
    <property type="protein sequence ID" value="KDA54930.1"/>
    <property type="molecule type" value="Genomic_DNA"/>
</dbReference>
<organism evidence="2 3">
    <name type="scientific">Thermoanaerobaculum aquaticum</name>
    <dbReference type="NCBI Taxonomy" id="1312852"/>
    <lineage>
        <taxon>Bacteria</taxon>
        <taxon>Pseudomonadati</taxon>
        <taxon>Acidobacteriota</taxon>
        <taxon>Thermoanaerobaculia</taxon>
        <taxon>Thermoanaerobaculales</taxon>
        <taxon>Thermoanaerobaculaceae</taxon>
        <taxon>Thermoanaerobaculum</taxon>
    </lineage>
</organism>
<dbReference type="Proteomes" id="UP000027284">
    <property type="component" value="Unassembled WGS sequence"/>
</dbReference>
<dbReference type="PROSITE" id="PS51257">
    <property type="entry name" value="PROKAR_LIPOPROTEIN"/>
    <property type="match status" value="1"/>
</dbReference>
<keyword evidence="1" id="KW-0732">Signal</keyword>